<evidence type="ECO:0000256" key="3">
    <source>
        <dbReference type="ARBA" id="ARBA00022692"/>
    </source>
</evidence>
<feature type="domain" description="Type II secretion system protein GspF" evidence="7">
    <location>
        <begin position="99"/>
        <end position="216"/>
    </location>
</feature>
<dbReference type="InterPro" id="IPR018076">
    <property type="entry name" value="T2SS_GspF_dom"/>
</dbReference>
<keyword evidence="4 6" id="KW-1133">Transmembrane helix</keyword>
<sequence length="261" mass="29225">MLADAQAGWPRRLAIFPAFMIACLVRTRSQPWTASYPSTNTLMWIKWLLNGLCFLAAGSLTIAMVEGARQLIARVRWRRRSQQFLQQLPDALVLIKAGLESGNALLANLQMVQKESTAPLQDEIAMLLAQLRLGHSIDECMQDWLRRMPLTDLERVVVALKLAQQHGGQQARVLRQLADSMQAKQILQRRVTALASQGKMQAKVMTGLPVIMLLALSALETPTMLALSRHPLGWLSLAALVLMLSTGYWLIRKQTRLQVIL</sequence>
<evidence type="ECO:0000256" key="6">
    <source>
        <dbReference type="SAM" id="Phobius"/>
    </source>
</evidence>
<name>A0ABY0C2W9_9GAMM</name>
<evidence type="ECO:0000256" key="1">
    <source>
        <dbReference type="ARBA" id="ARBA00004651"/>
    </source>
</evidence>
<evidence type="ECO:0000256" key="4">
    <source>
        <dbReference type="ARBA" id="ARBA00022989"/>
    </source>
</evidence>
<keyword evidence="9" id="KW-1185">Reference proteome</keyword>
<gene>
    <name evidence="8" type="ORF">CWE12_03695</name>
</gene>
<organism evidence="8 9">
    <name type="scientific">Aliidiomarina sedimenti</name>
    <dbReference type="NCBI Taxonomy" id="1933879"/>
    <lineage>
        <taxon>Bacteria</taxon>
        <taxon>Pseudomonadati</taxon>
        <taxon>Pseudomonadota</taxon>
        <taxon>Gammaproteobacteria</taxon>
        <taxon>Alteromonadales</taxon>
        <taxon>Idiomarinaceae</taxon>
        <taxon>Aliidiomarina</taxon>
    </lineage>
</organism>
<evidence type="ECO:0000313" key="9">
    <source>
        <dbReference type="Proteomes" id="UP000287410"/>
    </source>
</evidence>
<keyword evidence="2" id="KW-1003">Cell membrane</keyword>
<dbReference type="PANTHER" id="PTHR35007">
    <property type="entry name" value="INTEGRAL MEMBRANE PROTEIN-RELATED"/>
    <property type="match status" value="1"/>
</dbReference>
<dbReference type="Pfam" id="PF00482">
    <property type="entry name" value="T2SSF"/>
    <property type="match status" value="1"/>
</dbReference>
<evidence type="ECO:0000259" key="7">
    <source>
        <dbReference type="Pfam" id="PF00482"/>
    </source>
</evidence>
<accession>A0ABY0C2W9</accession>
<dbReference type="PANTHER" id="PTHR35007:SF1">
    <property type="entry name" value="PILUS ASSEMBLY PROTEIN"/>
    <property type="match status" value="1"/>
</dbReference>
<feature type="transmembrane region" description="Helical" evidence="6">
    <location>
        <begin position="45"/>
        <end position="68"/>
    </location>
</feature>
<proteinExistence type="predicted"/>
<evidence type="ECO:0000256" key="2">
    <source>
        <dbReference type="ARBA" id="ARBA00022475"/>
    </source>
</evidence>
<dbReference type="Gene3D" id="1.20.81.30">
    <property type="entry name" value="Type II secretion system (T2SS), domain F"/>
    <property type="match status" value="1"/>
</dbReference>
<dbReference type="Proteomes" id="UP000287410">
    <property type="component" value="Unassembled WGS sequence"/>
</dbReference>
<reference evidence="8 9" key="1">
    <citation type="journal article" date="2018" name="Front. Microbiol.">
        <title>Genome-Based Analysis Reveals the Taxonomy and Diversity of the Family Idiomarinaceae.</title>
        <authorList>
            <person name="Liu Y."/>
            <person name="Lai Q."/>
            <person name="Shao Z."/>
        </authorList>
    </citation>
    <scope>NUCLEOTIDE SEQUENCE [LARGE SCALE GENOMIC DNA]</scope>
    <source>
        <strain evidence="8 9">GBSy1</strain>
    </source>
</reference>
<dbReference type="EMBL" id="PIPN01000001">
    <property type="protein sequence ID" value="RUO32105.1"/>
    <property type="molecule type" value="Genomic_DNA"/>
</dbReference>
<comment type="caution">
    <text evidence="8">The sequence shown here is derived from an EMBL/GenBank/DDBJ whole genome shotgun (WGS) entry which is preliminary data.</text>
</comment>
<evidence type="ECO:0000313" key="8">
    <source>
        <dbReference type="EMBL" id="RUO32105.1"/>
    </source>
</evidence>
<keyword evidence="5 6" id="KW-0472">Membrane</keyword>
<protein>
    <recommendedName>
        <fullName evidence="7">Type II secretion system protein GspF domain-containing protein</fullName>
    </recommendedName>
</protein>
<evidence type="ECO:0000256" key="5">
    <source>
        <dbReference type="ARBA" id="ARBA00023136"/>
    </source>
</evidence>
<feature type="transmembrane region" description="Helical" evidence="6">
    <location>
        <begin position="204"/>
        <end position="226"/>
    </location>
</feature>
<dbReference type="InterPro" id="IPR042094">
    <property type="entry name" value="T2SS_GspF_sf"/>
</dbReference>
<feature type="transmembrane region" description="Helical" evidence="6">
    <location>
        <begin position="232"/>
        <end position="251"/>
    </location>
</feature>
<keyword evidence="3 6" id="KW-0812">Transmembrane</keyword>
<comment type="subcellular location">
    <subcellularLocation>
        <location evidence="1">Cell membrane</location>
        <topology evidence="1">Multi-pass membrane protein</topology>
    </subcellularLocation>
</comment>